<dbReference type="GO" id="GO:0005829">
    <property type="term" value="C:cytosol"/>
    <property type="evidence" value="ECO:0007669"/>
    <property type="project" value="TreeGrafter"/>
</dbReference>
<keyword evidence="4 9" id="KW-0460">Magnesium</keyword>
<feature type="modified residue" description="Phosphoserine" evidence="9">
    <location>
        <position position="100"/>
    </location>
</feature>
<dbReference type="Pfam" id="PF02879">
    <property type="entry name" value="PGM_PMM_II"/>
    <property type="match status" value="1"/>
</dbReference>
<proteinExistence type="inferred from homology"/>
<dbReference type="EC" id="5.4.2.10" evidence="7 9"/>
<dbReference type="InterPro" id="IPR016055">
    <property type="entry name" value="A-D-PHexomutase_a/b/a-I/II/III"/>
</dbReference>
<feature type="domain" description="Alpha-D-phosphohexomutase alpha/beta/alpha" evidence="13">
    <location>
        <begin position="2"/>
        <end position="135"/>
    </location>
</feature>
<dbReference type="GO" id="GO:0004615">
    <property type="term" value="F:phosphomannomutase activity"/>
    <property type="evidence" value="ECO:0007669"/>
    <property type="project" value="TreeGrafter"/>
</dbReference>
<comment type="caution">
    <text evidence="16">The sequence shown here is derived from an EMBL/GenBank/DDBJ whole genome shotgun (WGS) entry which is preliminary data.</text>
</comment>
<dbReference type="EMBL" id="QSRJ01000008">
    <property type="protein sequence ID" value="RGL09651.1"/>
    <property type="molecule type" value="Genomic_DNA"/>
</dbReference>
<evidence type="ECO:0000259" key="14">
    <source>
        <dbReference type="Pfam" id="PF02879"/>
    </source>
</evidence>
<dbReference type="SUPFAM" id="SSF55957">
    <property type="entry name" value="Phosphoglucomutase, C-terminal domain"/>
    <property type="match status" value="1"/>
</dbReference>
<feature type="binding site" evidence="9">
    <location>
        <position position="239"/>
    </location>
    <ligand>
        <name>Mg(2+)</name>
        <dbReference type="ChEBI" id="CHEBI:18420"/>
    </ligand>
</feature>
<feature type="binding site" description="via phosphate group" evidence="9">
    <location>
        <position position="100"/>
    </location>
    <ligand>
        <name>Mg(2+)</name>
        <dbReference type="ChEBI" id="CHEBI:18420"/>
    </ligand>
</feature>
<dbReference type="InterPro" id="IPR005841">
    <property type="entry name" value="Alpha-D-phosphohexomutase_SF"/>
</dbReference>
<evidence type="ECO:0000256" key="11">
    <source>
        <dbReference type="RuleBase" id="RU004327"/>
    </source>
</evidence>
<dbReference type="InterPro" id="IPR036900">
    <property type="entry name" value="A-D-PHexomutase_C_sf"/>
</dbReference>
<dbReference type="Pfam" id="PF00408">
    <property type="entry name" value="PGM_PMM_IV"/>
    <property type="match status" value="1"/>
</dbReference>
<dbReference type="GO" id="GO:0009252">
    <property type="term" value="P:peptidoglycan biosynthetic process"/>
    <property type="evidence" value="ECO:0007669"/>
    <property type="project" value="TreeGrafter"/>
</dbReference>
<dbReference type="InterPro" id="IPR005843">
    <property type="entry name" value="A-D-PHexomutase_C"/>
</dbReference>
<dbReference type="FunFam" id="3.40.120.10:FF:000002">
    <property type="entry name" value="Phosphoglucosamine mutase"/>
    <property type="match status" value="1"/>
</dbReference>
<dbReference type="Pfam" id="PF02878">
    <property type="entry name" value="PGM_PMM_I"/>
    <property type="match status" value="1"/>
</dbReference>
<evidence type="ECO:0000313" key="17">
    <source>
        <dbReference type="Proteomes" id="UP000260943"/>
    </source>
</evidence>
<evidence type="ECO:0000256" key="2">
    <source>
        <dbReference type="ARBA" id="ARBA00022553"/>
    </source>
</evidence>
<accession>A0A3E4QRF2</accession>
<comment type="cofactor">
    <cofactor evidence="9">
        <name>Mg(2+)</name>
        <dbReference type="ChEBI" id="CHEBI:18420"/>
    </cofactor>
    <text evidence="9">Binds 1 Mg(2+) ion per subunit.</text>
</comment>
<keyword evidence="2 9" id="KW-0597">Phosphoprotein</keyword>
<comment type="similarity">
    <text evidence="1 9 10">Belongs to the phosphohexose mutase family.</text>
</comment>
<dbReference type="GO" id="GO:0000287">
    <property type="term" value="F:magnesium ion binding"/>
    <property type="evidence" value="ECO:0007669"/>
    <property type="project" value="UniProtKB-UniRule"/>
</dbReference>
<evidence type="ECO:0000259" key="13">
    <source>
        <dbReference type="Pfam" id="PF02878"/>
    </source>
</evidence>
<dbReference type="Proteomes" id="UP000260943">
    <property type="component" value="Unassembled WGS sequence"/>
</dbReference>
<dbReference type="InterPro" id="IPR016066">
    <property type="entry name" value="A-D-PHexomutase_CS"/>
</dbReference>
<dbReference type="InterPro" id="IPR050060">
    <property type="entry name" value="Phosphoglucosamine_mutase"/>
</dbReference>
<dbReference type="PANTHER" id="PTHR42946:SF1">
    <property type="entry name" value="PHOSPHOGLUCOMUTASE (ALPHA-D-GLUCOSE-1,6-BISPHOSPHATE-DEPENDENT)"/>
    <property type="match status" value="1"/>
</dbReference>
<evidence type="ECO:0000256" key="1">
    <source>
        <dbReference type="ARBA" id="ARBA00010231"/>
    </source>
</evidence>
<comment type="PTM">
    <text evidence="9">Activated by phosphorylation.</text>
</comment>
<dbReference type="RefSeq" id="WP_117679795.1">
    <property type="nucleotide sequence ID" value="NZ_JAQCWE010000003.1"/>
</dbReference>
<dbReference type="InterPro" id="IPR005845">
    <property type="entry name" value="A-D-PHexomutase_a/b/a-II"/>
</dbReference>
<dbReference type="Gene3D" id="3.30.310.50">
    <property type="entry name" value="Alpha-D-phosphohexomutase, C-terminal domain"/>
    <property type="match status" value="1"/>
</dbReference>
<dbReference type="HAMAP" id="MF_01554_B">
    <property type="entry name" value="GlmM_B"/>
    <property type="match status" value="1"/>
</dbReference>
<evidence type="ECO:0000259" key="12">
    <source>
        <dbReference type="Pfam" id="PF00408"/>
    </source>
</evidence>
<keyword evidence="3 9" id="KW-0479">Metal-binding</keyword>
<feature type="domain" description="Alpha-D-phosphohexomutase C-terminal" evidence="12">
    <location>
        <begin position="372"/>
        <end position="428"/>
    </location>
</feature>
<protein>
    <recommendedName>
        <fullName evidence="8 9">Phosphoglucosamine mutase</fullName>
        <ecNumber evidence="7 9">5.4.2.10</ecNumber>
    </recommendedName>
</protein>
<feature type="domain" description="Alpha-D-phosphohexomutase alpha/beta/alpha" evidence="14">
    <location>
        <begin position="158"/>
        <end position="252"/>
    </location>
</feature>
<dbReference type="InterPro" id="IPR005846">
    <property type="entry name" value="A-D-PHexomutase_a/b/a-III"/>
</dbReference>
<dbReference type="PANTHER" id="PTHR42946">
    <property type="entry name" value="PHOSPHOHEXOSE MUTASE"/>
    <property type="match status" value="1"/>
</dbReference>
<feature type="domain" description="Alpha-D-phosphohexomutase alpha/beta/alpha" evidence="15">
    <location>
        <begin position="256"/>
        <end position="363"/>
    </location>
</feature>
<dbReference type="PRINTS" id="PR00509">
    <property type="entry name" value="PGMPMM"/>
</dbReference>
<dbReference type="GO" id="GO:0008966">
    <property type="term" value="F:phosphoglucosamine mutase activity"/>
    <property type="evidence" value="ECO:0007669"/>
    <property type="project" value="UniProtKB-UniRule"/>
</dbReference>
<comment type="function">
    <text evidence="9 11">Catalyzes the conversion of glucosamine-6-phosphate to glucosamine-1-phosphate.</text>
</comment>
<dbReference type="FunFam" id="3.40.120.10:FF:000001">
    <property type="entry name" value="Phosphoglucosamine mutase"/>
    <property type="match status" value="1"/>
</dbReference>
<dbReference type="CDD" id="cd05802">
    <property type="entry name" value="GlmM"/>
    <property type="match status" value="1"/>
</dbReference>
<organism evidence="16 17">
    <name type="scientific">Collinsella tanakaei</name>
    <dbReference type="NCBI Taxonomy" id="626935"/>
    <lineage>
        <taxon>Bacteria</taxon>
        <taxon>Bacillati</taxon>
        <taxon>Actinomycetota</taxon>
        <taxon>Coriobacteriia</taxon>
        <taxon>Coriobacteriales</taxon>
        <taxon>Coriobacteriaceae</taxon>
        <taxon>Collinsella</taxon>
    </lineage>
</organism>
<dbReference type="AlphaFoldDB" id="A0A3E4QRF2"/>
<feature type="binding site" evidence="9">
    <location>
        <position position="243"/>
    </location>
    <ligand>
        <name>Mg(2+)</name>
        <dbReference type="ChEBI" id="CHEBI:18420"/>
    </ligand>
</feature>
<evidence type="ECO:0000259" key="15">
    <source>
        <dbReference type="Pfam" id="PF02880"/>
    </source>
</evidence>
<dbReference type="FunFam" id="3.30.310.50:FF:000001">
    <property type="entry name" value="Phosphoglucosamine mutase"/>
    <property type="match status" value="1"/>
</dbReference>
<dbReference type="InterPro" id="IPR005844">
    <property type="entry name" value="A-D-PHexomutase_a/b/a-I"/>
</dbReference>
<dbReference type="NCBIfam" id="TIGR01455">
    <property type="entry name" value="glmM"/>
    <property type="match status" value="1"/>
</dbReference>
<evidence type="ECO:0000256" key="10">
    <source>
        <dbReference type="RuleBase" id="RU004326"/>
    </source>
</evidence>
<dbReference type="InterPro" id="IPR006352">
    <property type="entry name" value="GlmM_bact"/>
</dbReference>
<evidence type="ECO:0000256" key="6">
    <source>
        <dbReference type="ARBA" id="ARBA00050364"/>
    </source>
</evidence>
<dbReference type="SUPFAM" id="SSF53738">
    <property type="entry name" value="Phosphoglucomutase, first 3 domains"/>
    <property type="match status" value="3"/>
</dbReference>
<reference evidence="16 17" key="1">
    <citation type="submission" date="2018-08" db="EMBL/GenBank/DDBJ databases">
        <title>A genome reference for cultivated species of the human gut microbiota.</title>
        <authorList>
            <person name="Zou Y."/>
            <person name="Xue W."/>
            <person name="Luo G."/>
        </authorList>
    </citation>
    <scope>NUCLEOTIDE SEQUENCE [LARGE SCALE GENOMIC DNA]</scope>
    <source>
        <strain evidence="16 17">TF08-14</strain>
    </source>
</reference>
<dbReference type="Pfam" id="PF02880">
    <property type="entry name" value="PGM_PMM_III"/>
    <property type="match status" value="1"/>
</dbReference>
<dbReference type="PROSITE" id="PS00710">
    <property type="entry name" value="PGM_PMM"/>
    <property type="match status" value="1"/>
</dbReference>
<name>A0A3E4QRF2_9ACTN</name>
<evidence type="ECO:0000256" key="4">
    <source>
        <dbReference type="ARBA" id="ARBA00022842"/>
    </source>
</evidence>
<evidence type="ECO:0000256" key="5">
    <source>
        <dbReference type="ARBA" id="ARBA00023235"/>
    </source>
</evidence>
<feature type="binding site" evidence="9">
    <location>
        <position position="241"/>
    </location>
    <ligand>
        <name>Mg(2+)</name>
        <dbReference type="ChEBI" id="CHEBI:18420"/>
    </ligand>
</feature>
<comment type="catalytic activity">
    <reaction evidence="6 9 11">
        <text>alpha-D-glucosamine 1-phosphate = D-glucosamine 6-phosphate</text>
        <dbReference type="Rhea" id="RHEA:23424"/>
        <dbReference type="ChEBI" id="CHEBI:58516"/>
        <dbReference type="ChEBI" id="CHEBI:58725"/>
        <dbReference type="EC" id="5.4.2.10"/>
    </reaction>
</comment>
<feature type="active site" description="Phosphoserine intermediate" evidence="9">
    <location>
        <position position="100"/>
    </location>
</feature>
<gene>
    <name evidence="9" type="primary">glmM</name>
    <name evidence="16" type="ORF">DXC81_07095</name>
</gene>
<evidence type="ECO:0000256" key="3">
    <source>
        <dbReference type="ARBA" id="ARBA00022723"/>
    </source>
</evidence>
<evidence type="ECO:0000256" key="9">
    <source>
        <dbReference type="HAMAP-Rule" id="MF_01554"/>
    </source>
</evidence>
<dbReference type="Gene3D" id="3.40.120.10">
    <property type="entry name" value="Alpha-D-Glucose-1,6-Bisphosphate, subunit A, domain 3"/>
    <property type="match status" value="3"/>
</dbReference>
<dbReference type="GO" id="GO:0006048">
    <property type="term" value="P:UDP-N-acetylglucosamine biosynthetic process"/>
    <property type="evidence" value="ECO:0007669"/>
    <property type="project" value="TreeGrafter"/>
</dbReference>
<evidence type="ECO:0000256" key="7">
    <source>
        <dbReference type="ARBA" id="ARBA00066330"/>
    </source>
</evidence>
<keyword evidence="5 9" id="KW-0413">Isomerase</keyword>
<evidence type="ECO:0000256" key="8">
    <source>
        <dbReference type="ARBA" id="ARBA00068193"/>
    </source>
</evidence>
<sequence>MKYFGTDGFRGRANEGLNVDHAFKIGRFVGWYYGARRGKKARVIIGKDTRLSSYMFESALVSGLVASGADAYMLHVIPTPGVSYEVVDGGFDCGVMITASHNPYTDNGIKLVNHEGYKMDEDVLELIEDYIDGKSEVPLATGENIGCTVDYMQGRNRYIASLISSCGFSLQGMKIGLDCANGSASSVARPVFDALGAETHVINNAPNGYNINVACGSTHIEGLQRFVVENGLDIGFAYDGDADRCLAVDERGHLVDGDLILYVCGTYLNKYGRLAKSTVVPTVMGNFGFFRALEAAGLNYEKTDVGDKYVYACMRENGYNLGGEQSGHIIFGDLAKTGDGILTSLRIMEVLRAEREKLSELTRPVKLYPQQLVNVRVSDKDAVMNGEDIKAAIAQAEEYLEGNGRVFVRASGTEPLVRVLTEAPDEKLCTEAGAIVLKALEKYKLDE</sequence>
<dbReference type="GO" id="GO:0005975">
    <property type="term" value="P:carbohydrate metabolic process"/>
    <property type="evidence" value="ECO:0007669"/>
    <property type="project" value="InterPro"/>
</dbReference>
<evidence type="ECO:0000313" key="16">
    <source>
        <dbReference type="EMBL" id="RGL09651.1"/>
    </source>
</evidence>